<dbReference type="EMBL" id="MHMH01000014">
    <property type="protein sequence ID" value="OGZ24296.1"/>
    <property type="molecule type" value="Genomic_DNA"/>
</dbReference>
<dbReference type="PANTHER" id="PTHR21716">
    <property type="entry name" value="TRANSMEMBRANE PROTEIN"/>
    <property type="match status" value="1"/>
</dbReference>
<organism evidence="9 10">
    <name type="scientific">Candidatus Nealsonbacteria bacterium RIFCSPLOWO2_01_FULL_43_32</name>
    <dbReference type="NCBI Taxonomy" id="1801672"/>
    <lineage>
        <taxon>Bacteria</taxon>
        <taxon>Candidatus Nealsoniibacteriota</taxon>
    </lineage>
</organism>
<dbReference type="AlphaFoldDB" id="A0A1G2EES4"/>
<feature type="transmembrane region" description="Helical" evidence="8">
    <location>
        <begin position="7"/>
        <end position="26"/>
    </location>
</feature>
<dbReference type="GO" id="GO:0005886">
    <property type="term" value="C:plasma membrane"/>
    <property type="evidence" value="ECO:0007669"/>
    <property type="project" value="UniProtKB-SubCell"/>
</dbReference>
<evidence type="ECO:0000256" key="2">
    <source>
        <dbReference type="ARBA" id="ARBA00009773"/>
    </source>
</evidence>
<keyword evidence="7 8" id="KW-0472">Membrane</keyword>
<reference evidence="9 10" key="1">
    <citation type="journal article" date="2016" name="Nat. Commun.">
        <title>Thousands of microbial genomes shed light on interconnected biogeochemical processes in an aquifer system.</title>
        <authorList>
            <person name="Anantharaman K."/>
            <person name="Brown C.T."/>
            <person name="Hug L.A."/>
            <person name="Sharon I."/>
            <person name="Castelle C.J."/>
            <person name="Probst A.J."/>
            <person name="Thomas B.C."/>
            <person name="Singh A."/>
            <person name="Wilkins M.J."/>
            <person name="Karaoz U."/>
            <person name="Brodie E.L."/>
            <person name="Williams K.H."/>
            <person name="Hubbard S.S."/>
            <person name="Banfield J.F."/>
        </authorList>
    </citation>
    <scope>NUCLEOTIDE SEQUENCE [LARGE SCALE GENOMIC DNA]</scope>
</reference>
<accession>A0A1G2EES4</accession>
<evidence type="ECO:0000256" key="5">
    <source>
        <dbReference type="ARBA" id="ARBA00022692"/>
    </source>
</evidence>
<dbReference type="InterPro" id="IPR002549">
    <property type="entry name" value="AI-2E-like"/>
</dbReference>
<feature type="transmembrane region" description="Helical" evidence="8">
    <location>
        <begin position="228"/>
        <end position="256"/>
    </location>
</feature>
<feature type="transmembrane region" description="Helical" evidence="8">
    <location>
        <begin position="137"/>
        <end position="161"/>
    </location>
</feature>
<comment type="similarity">
    <text evidence="2">Belongs to the autoinducer-2 exporter (AI-2E) (TC 2.A.86) family.</text>
</comment>
<name>A0A1G2EES4_9BACT</name>
<evidence type="ECO:0008006" key="11">
    <source>
        <dbReference type="Google" id="ProtNLM"/>
    </source>
</evidence>
<protein>
    <recommendedName>
        <fullName evidence="11">AI-2E family transporter</fullName>
    </recommendedName>
</protein>
<feature type="transmembrane region" description="Helical" evidence="8">
    <location>
        <begin position="32"/>
        <end position="53"/>
    </location>
</feature>
<evidence type="ECO:0000256" key="4">
    <source>
        <dbReference type="ARBA" id="ARBA00022475"/>
    </source>
</evidence>
<feature type="transmembrane region" description="Helical" evidence="8">
    <location>
        <begin position="263"/>
        <end position="284"/>
    </location>
</feature>
<evidence type="ECO:0000256" key="6">
    <source>
        <dbReference type="ARBA" id="ARBA00022989"/>
    </source>
</evidence>
<comment type="caution">
    <text evidence="9">The sequence shown here is derived from an EMBL/GenBank/DDBJ whole genome shotgun (WGS) entry which is preliminary data.</text>
</comment>
<evidence type="ECO:0000313" key="9">
    <source>
        <dbReference type="EMBL" id="OGZ24296.1"/>
    </source>
</evidence>
<keyword evidence="6 8" id="KW-1133">Transmembrane helix</keyword>
<evidence type="ECO:0000256" key="7">
    <source>
        <dbReference type="ARBA" id="ARBA00023136"/>
    </source>
</evidence>
<sequence>MEPRVLDISWGTILKLTIAFFTFYLLYLVRDILIWVVFGLIISVLFDPAIDFLQKRRLPRVLATILVYVALFGILGFMIYAMAPWFVQESQQFSQAFPEYFKKISLPLKGLGIEAFESLESFNRAFEQGLTNASANIFSALGAIFGGILSTVTIITIALFLSLEEKGLDRVIATLAPKKHEALVLSLWARSQKKVSGWFGAKILCSLFVGLTTFATCYILGIQYALSFSFLAGVLNIIPIIGPIATGAIVVFSVFLTSWTKALFFLIAFVIIQQIEGNILSPVLTKKFIGLPPVLVLVSVMVGAKLWGVMGALLAIPITGILFEFLKDFLQKRREEKERAAVL</sequence>
<evidence type="ECO:0000256" key="8">
    <source>
        <dbReference type="SAM" id="Phobius"/>
    </source>
</evidence>
<evidence type="ECO:0000256" key="3">
    <source>
        <dbReference type="ARBA" id="ARBA00022448"/>
    </source>
</evidence>
<keyword evidence="5 8" id="KW-0812">Transmembrane</keyword>
<feature type="transmembrane region" description="Helical" evidence="8">
    <location>
        <begin position="304"/>
        <end position="326"/>
    </location>
</feature>
<evidence type="ECO:0000313" key="10">
    <source>
        <dbReference type="Proteomes" id="UP000178647"/>
    </source>
</evidence>
<dbReference type="PANTHER" id="PTHR21716:SF53">
    <property type="entry name" value="PERMEASE PERM-RELATED"/>
    <property type="match status" value="1"/>
</dbReference>
<gene>
    <name evidence="9" type="ORF">A2896_00300</name>
</gene>
<dbReference type="Proteomes" id="UP000178647">
    <property type="component" value="Unassembled WGS sequence"/>
</dbReference>
<keyword evidence="3" id="KW-0813">Transport</keyword>
<dbReference type="GO" id="GO:0055085">
    <property type="term" value="P:transmembrane transport"/>
    <property type="evidence" value="ECO:0007669"/>
    <property type="project" value="TreeGrafter"/>
</dbReference>
<feature type="transmembrane region" description="Helical" evidence="8">
    <location>
        <begin position="199"/>
        <end position="222"/>
    </location>
</feature>
<feature type="transmembrane region" description="Helical" evidence="8">
    <location>
        <begin position="65"/>
        <end position="87"/>
    </location>
</feature>
<evidence type="ECO:0000256" key="1">
    <source>
        <dbReference type="ARBA" id="ARBA00004651"/>
    </source>
</evidence>
<comment type="subcellular location">
    <subcellularLocation>
        <location evidence="1">Cell membrane</location>
        <topology evidence="1">Multi-pass membrane protein</topology>
    </subcellularLocation>
</comment>
<keyword evidence="4" id="KW-1003">Cell membrane</keyword>
<dbReference type="Pfam" id="PF01594">
    <property type="entry name" value="AI-2E_transport"/>
    <property type="match status" value="1"/>
</dbReference>
<dbReference type="STRING" id="1801672.A2896_00300"/>
<proteinExistence type="inferred from homology"/>